<evidence type="ECO:0000313" key="1">
    <source>
        <dbReference type="EMBL" id="PJJ54894.1"/>
    </source>
</evidence>
<dbReference type="OrthoDB" id="1849937at2"/>
<keyword evidence="2" id="KW-1185">Reference proteome</keyword>
<comment type="caution">
    <text evidence="1">The sequence shown here is derived from an EMBL/GenBank/DDBJ whole genome shotgun (WGS) entry which is preliminary data.</text>
</comment>
<evidence type="ECO:0000313" key="2">
    <source>
        <dbReference type="Proteomes" id="UP000228535"/>
    </source>
</evidence>
<protein>
    <submittedName>
        <fullName evidence="1">Uncharacterized protein</fullName>
    </submittedName>
</protein>
<sequence>MNSYFILWPNEWCKRLAQANDAGPLQVVYGGPHISVPSLGKVMPGDLIYSVAIKDGQLFILGKLEVEQIQDADSYLKQQRVSKPDGELWDTLALPLLKQQPHLGHLIPRSCIEKAATGLGSNLRFDFSVPTAVAHMLRFGPKPGQEKELPQGKEGRVSHIGLQGHFRRLSIDSAALVATLMSEF</sequence>
<dbReference type="EMBL" id="PGFA01000002">
    <property type="protein sequence ID" value="PJJ54894.1"/>
    <property type="molecule type" value="Genomic_DNA"/>
</dbReference>
<gene>
    <name evidence="1" type="ORF">CLV45_3240</name>
</gene>
<proteinExistence type="predicted"/>
<organism evidence="1 2">
    <name type="scientific">Hymenobacter chitinivorans DSM 11115</name>
    <dbReference type="NCBI Taxonomy" id="1121954"/>
    <lineage>
        <taxon>Bacteria</taxon>
        <taxon>Pseudomonadati</taxon>
        <taxon>Bacteroidota</taxon>
        <taxon>Cytophagia</taxon>
        <taxon>Cytophagales</taxon>
        <taxon>Hymenobacteraceae</taxon>
        <taxon>Hymenobacter</taxon>
    </lineage>
</organism>
<reference evidence="1 2" key="1">
    <citation type="submission" date="2017-11" db="EMBL/GenBank/DDBJ databases">
        <title>Genomic Encyclopedia of Archaeal and Bacterial Type Strains, Phase II (KMG-II): From Individual Species to Whole Genera.</title>
        <authorList>
            <person name="Goeker M."/>
        </authorList>
    </citation>
    <scope>NUCLEOTIDE SEQUENCE [LARGE SCALE GENOMIC DNA]</scope>
    <source>
        <strain evidence="1 2">DSM 11115</strain>
    </source>
</reference>
<dbReference type="RefSeq" id="WP_157807581.1">
    <property type="nucleotide sequence ID" value="NZ_PGFA01000002.1"/>
</dbReference>
<accession>A0A2M9BAC8</accession>
<dbReference type="Proteomes" id="UP000228535">
    <property type="component" value="Unassembled WGS sequence"/>
</dbReference>
<name>A0A2M9BAC8_9BACT</name>
<dbReference type="AlphaFoldDB" id="A0A2M9BAC8"/>